<name>A0A1Y1KDI4_PHOPY</name>
<evidence type="ECO:0000256" key="2">
    <source>
        <dbReference type="SAM" id="SignalP"/>
    </source>
</evidence>
<feature type="chain" id="PRO_5013254167" description="DUF4794 domain-containing protein" evidence="2">
    <location>
        <begin position="17"/>
        <end position="180"/>
    </location>
</feature>
<reference evidence="3" key="1">
    <citation type="journal article" date="2016" name="Sci. Rep.">
        <title>Molecular characterization of firefly nuptial gifts: a multi-omics approach sheds light on postcopulatory sexual selection.</title>
        <authorList>
            <person name="Al-Wathiqui N."/>
            <person name="Fallon T.R."/>
            <person name="South A."/>
            <person name="Weng J.K."/>
            <person name="Lewis S.M."/>
        </authorList>
    </citation>
    <scope>NUCLEOTIDE SEQUENCE</scope>
</reference>
<evidence type="ECO:0000256" key="1">
    <source>
        <dbReference type="SAM" id="MobiDB-lite"/>
    </source>
</evidence>
<dbReference type="EMBL" id="GEZM01086430">
    <property type="protein sequence ID" value="JAV59454.1"/>
    <property type="molecule type" value="Transcribed_RNA"/>
</dbReference>
<dbReference type="AlphaFoldDB" id="A0A1Y1KDI4"/>
<feature type="compositionally biased region" description="Basic and acidic residues" evidence="1">
    <location>
        <begin position="73"/>
        <end position="92"/>
    </location>
</feature>
<feature type="region of interest" description="Disordered" evidence="1">
    <location>
        <begin position="65"/>
        <end position="113"/>
    </location>
</feature>
<evidence type="ECO:0000313" key="3">
    <source>
        <dbReference type="EMBL" id="JAV59454.1"/>
    </source>
</evidence>
<protein>
    <recommendedName>
        <fullName evidence="4">DUF4794 domain-containing protein</fullName>
    </recommendedName>
</protein>
<sequence length="180" mass="20180">MQFFVVFGLVLAVVVAEPPVKPVFLARYALTPQQPQQYQQSAQFVPLPLSGYQVARLEQIPQVYNSPQPIVPEAERNATDDSTETPEHEETTPKAVANQSNNKEQKSGKLVEGGEEQVDEGAYYLYHPSGVLQRVSYTSFNDAQKMAYSAQLKLQNIQPITGPIYTYSPDSVVYHQFQLQ</sequence>
<proteinExistence type="predicted"/>
<accession>A0A1Y1KDI4</accession>
<organism evidence="3">
    <name type="scientific">Photinus pyralis</name>
    <name type="common">Common eastern firefly</name>
    <name type="synonym">Lampyris pyralis</name>
    <dbReference type="NCBI Taxonomy" id="7054"/>
    <lineage>
        <taxon>Eukaryota</taxon>
        <taxon>Metazoa</taxon>
        <taxon>Ecdysozoa</taxon>
        <taxon>Arthropoda</taxon>
        <taxon>Hexapoda</taxon>
        <taxon>Insecta</taxon>
        <taxon>Pterygota</taxon>
        <taxon>Neoptera</taxon>
        <taxon>Endopterygota</taxon>
        <taxon>Coleoptera</taxon>
        <taxon>Polyphaga</taxon>
        <taxon>Elateriformia</taxon>
        <taxon>Elateroidea</taxon>
        <taxon>Lampyridae</taxon>
        <taxon>Lampyrinae</taxon>
        <taxon>Photinus</taxon>
    </lineage>
</organism>
<keyword evidence="2" id="KW-0732">Signal</keyword>
<feature type="signal peptide" evidence="2">
    <location>
        <begin position="1"/>
        <end position="16"/>
    </location>
</feature>
<evidence type="ECO:0008006" key="4">
    <source>
        <dbReference type="Google" id="ProtNLM"/>
    </source>
</evidence>